<feature type="chain" id="PRO_5002181354" evidence="1">
    <location>
        <begin position="25"/>
        <end position="123"/>
    </location>
</feature>
<keyword evidence="1" id="KW-0732">Signal</keyword>
<sequence>MADLFSLSFLQILSLLSFLTSVFAVVCVGAGSLHRLSHKLEANLNRPPSQMNIAGEKTPLWNWNLGGSFSLGSLIGEDEEVEVGGARGYTGGSDLMRMNWQISKPVTELFPRAVFLRCGALTD</sequence>
<evidence type="ECO:0000313" key="3">
    <source>
        <dbReference type="Proteomes" id="UP000053257"/>
    </source>
</evidence>
<proteinExistence type="predicted"/>
<dbReference type="EMBL" id="KN840451">
    <property type="protein sequence ID" value="KIP10755.1"/>
    <property type="molecule type" value="Genomic_DNA"/>
</dbReference>
<organism evidence="2 3">
    <name type="scientific">Phlebiopsis gigantea (strain 11061_1 CR5-6)</name>
    <name type="common">White-rot fungus</name>
    <name type="synonym">Peniophora gigantea</name>
    <dbReference type="NCBI Taxonomy" id="745531"/>
    <lineage>
        <taxon>Eukaryota</taxon>
        <taxon>Fungi</taxon>
        <taxon>Dikarya</taxon>
        <taxon>Basidiomycota</taxon>
        <taxon>Agaricomycotina</taxon>
        <taxon>Agaricomycetes</taxon>
        <taxon>Polyporales</taxon>
        <taxon>Phanerochaetaceae</taxon>
        <taxon>Phlebiopsis</taxon>
    </lineage>
</organism>
<dbReference type="AlphaFoldDB" id="A0A0C3SEQ7"/>
<accession>A0A0C3SEQ7</accession>
<protein>
    <submittedName>
        <fullName evidence="2">Uncharacterized protein</fullName>
    </submittedName>
</protein>
<dbReference type="Proteomes" id="UP000053257">
    <property type="component" value="Unassembled WGS sequence"/>
</dbReference>
<evidence type="ECO:0000313" key="2">
    <source>
        <dbReference type="EMBL" id="KIP10755.1"/>
    </source>
</evidence>
<keyword evidence="3" id="KW-1185">Reference proteome</keyword>
<dbReference type="OrthoDB" id="2791511at2759"/>
<dbReference type="HOGENOM" id="CLU_2016083_0_0_1"/>
<feature type="signal peptide" evidence="1">
    <location>
        <begin position="1"/>
        <end position="24"/>
    </location>
</feature>
<evidence type="ECO:0000256" key="1">
    <source>
        <dbReference type="SAM" id="SignalP"/>
    </source>
</evidence>
<gene>
    <name evidence="2" type="ORF">PHLGIDRAFT_196459</name>
</gene>
<reference evidence="2 3" key="1">
    <citation type="journal article" date="2014" name="PLoS Genet.">
        <title>Analysis of the Phlebiopsis gigantea genome, transcriptome and secretome provides insight into its pioneer colonization strategies of wood.</title>
        <authorList>
            <person name="Hori C."/>
            <person name="Ishida T."/>
            <person name="Igarashi K."/>
            <person name="Samejima M."/>
            <person name="Suzuki H."/>
            <person name="Master E."/>
            <person name="Ferreira P."/>
            <person name="Ruiz-Duenas F.J."/>
            <person name="Held B."/>
            <person name="Canessa P."/>
            <person name="Larrondo L.F."/>
            <person name="Schmoll M."/>
            <person name="Druzhinina I.S."/>
            <person name="Kubicek C.P."/>
            <person name="Gaskell J.A."/>
            <person name="Kersten P."/>
            <person name="St John F."/>
            <person name="Glasner J."/>
            <person name="Sabat G."/>
            <person name="Splinter BonDurant S."/>
            <person name="Syed K."/>
            <person name="Yadav J."/>
            <person name="Mgbeahuruike A.C."/>
            <person name="Kovalchuk A."/>
            <person name="Asiegbu F.O."/>
            <person name="Lackner G."/>
            <person name="Hoffmeister D."/>
            <person name="Rencoret J."/>
            <person name="Gutierrez A."/>
            <person name="Sun H."/>
            <person name="Lindquist E."/>
            <person name="Barry K."/>
            <person name="Riley R."/>
            <person name="Grigoriev I.V."/>
            <person name="Henrissat B."/>
            <person name="Kues U."/>
            <person name="Berka R.M."/>
            <person name="Martinez A.T."/>
            <person name="Covert S.F."/>
            <person name="Blanchette R.A."/>
            <person name="Cullen D."/>
        </authorList>
    </citation>
    <scope>NUCLEOTIDE SEQUENCE [LARGE SCALE GENOMIC DNA]</scope>
    <source>
        <strain evidence="2 3">11061_1 CR5-6</strain>
    </source>
</reference>
<name>A0A0C3SEQ7_PHLG1</name>